<dbReference type="SUPFAM" id="SSF51126">
    <property type="entry name" value="Pectin lyase-like"/>
    <property type="match status" value="1"/>
</dbReference>
<dbReference type="EMBL" id="ATBP01001143">
    <property type="protein sequence ID" value="ETR67956.1"/>
    <property type="molecule type" value="Genomic_DNA"/>
</dbReference>
<sequence>MLIDSGSNELNINIENITVRNGKVSGGAGIRIKTKGEVTIDKCNIQNNYSTSHGGGLYIESASTLLISKTTANNNTASNRGISAAVLYATSIGEFSSN</sequence>
<feature type="domain" description="Right handed beta helix" evidence="1">
    <location>
        <begin position="7"/>
        <end position="84"/>
    </location>
</feature>
<protein>
    <recommendedName>
        <fullName evidence="1">Right handed beta helix domain-containing protein</fullName>
    </recommendedName>
</protein>
<dbReference type="AlphaFoldDB" id="A0A1V1NZK8"/>
<dbReference type="Pfam" id="PF13229">
    <property type="entry name" value="Beta_helix"/>
    <property type="match status" value="1"/>
</dbReference>
<evidence type="ECO:0000259" key="1">
    <source>
        <dbReference type="Pfam" id="PF13229"/>
    </source>
</evidence>
<name>A0A1V1NZK8_9BACT</name>
<evidence type="ECO:0000313" key="2">
    <source>
        <dbReference type="EMBL" id="ETR67956.1"/>
    </source>
</evidence>
<dbReference type="Gene3D" id="2.160.20.10">
    <property type="entry name" value="Single-stranded right-handed beta-helix, Pectin lyase-like"/>
    <property type="match status" value="1"/>
</dbReference>
<organism evidence="2 3">
    <name type="scientific">Candidatus Magnetoglobus multicellularis str. Araruama</name>
    <dbReference type="NCBI Taxonomy" id="890399"/>
    <lineage>
        <taxon>Bacteria</taxon>
        <taxon>Pseudomonadati</taxon>
        <taxon>Thermodesulfobacteriota</taxon>
        <taxon>Desulfobacteria</taxon>
        <taxon>Desulfobacterales</taxon>
        <taxon>Desulfobacteraceae</taxon>
        <taxon>Candidatus Magnetoglobus</taxon>
    </lineage>
</organism>
<dbReference type="InterPro" id="IPR012334">
    <property type="entry name" value="Pectin_lyas_fold"/>
</dbReference>
<gene>
    <name evidence="2" type="ORF">OMM_11032</name>
</gene>
<accession>A0A1V1NZK8</accession>
<dbReference type="Proteomes" id="UP000189670">
    <property type="component" value="Unassembled WGS sequence"/>
</dbReference>
<evidence type="ECO:0000313" key="3">
    <source>
        <dbReference type="Proteomes" id="UP000189670"/>
    </source>
</evidence>
<reference evidence="3" key="1">
    <citation type="submission" date="2012-11" db="EMBL/GenBank/DDBJ databases">
        <authorList>
            <person name="Lucero-Rivera Y.E."/>
            <person name="Tovar-Ramirez D."/>
        </authorList>
    </citation>
    <scope>NUCLEOTIDE SEQUENCE [LARGE SCALE GENOMIC DNA]</scope>
    <source>
        <strain evidence="3">Araruama</strain>
    </source>
</reference>
<dbReference type="InterPro" id="IPR011050">
    <property type="entry name" value="Pectin_lyase_fold/virulence"/>
</dbReference>
<dbReference type="InterPro" id="IPR039448">
    <property type="entry name" value="Beta_helix"/>
</dbReference>
<proteinExistence type="predicted"/>
<comment type="caution">
    <text evidence="2">The sequence shown here is derived from an EMBL/GenBank/DDBJ whole genome shotgun (WGS) entry which is preliminary data.</text>
</comment>